<dbReference type="KEGG" id="mmaz:MmTuc01_0238"/>
<dbReference type="HOGENOM" id="CLU_3075356_0_0_2"/>
<dbReference type="BioCyc" id="MMAZ1236903:G139K-234-MONOMER"/>
<dbReference type="AlphaFoldDB" id="M1P5M5"/>
<proteinExistence type="predicted"/>
<dbReference type="EMBL" id="CP004144">
    <property type="protein sequence ID" value="AGF95687.1"/>
    <property type="molecule type" value="Genomic_DNA"/>
</dbReference>
<accession>M1P5M5</accession>
<sequence>MPIEEKFQVYYFQFISSYIENISYPACCRLSVLQHSPVTTTDKKLKLSFPAD</sequence>
<gene>
    <name evidence="1" type="ORF">MmTuc01_0238</name>
</gene>
<protein>
    <submittedName>
        <fullName evidence="1">Uncharacterized protein</fullName>
    </submittedName>
</protein>
<reference evidence="1 2" key="1">
    <citation type="journal article" date="2013" name="Genome Announc.">
        <title>Complete Genome of a Methanosarcina mazei Strain Isolated from Sediment Samples from an Amazonian Flooded Area.</title>
        <authorList>
            <person name="Assis das Gracas D."/>
            <person name="Thiago Juca Ramos R."/>
            <person name="Vieira Araujo A.C."/>
            <person name="Zahlouth R."/>
            <person name="Ribeiro Carneiro A."/>
            <person name="Souza Lopes T."/>
            <person name="Azevedo Barauna R."/>
            <person name="Azevedo V."/>
            <person name="Cruz Schneider M.P."/>
            <person name="Pellizari V.H."/>
            <person name="Silva A."/>
        </authorList>
    </citation>
    <scope>NUCLEOTIDE SEQUENCE [LARGE SCALE GENOMIC DNA]</scope>
    <source>
        <strain evidence="1 2">Tuc01</strain>
    </source>
</reference>
<evidence type="ECO:0000313" key="2">
    <source>
        <dbReference type="Proteomes" id="UP000011718"/>
    </source>
</evidence>
<evidence type="ECO:0000313" key="1">
    <source>
        <dbReference type="EMBL" id="AGF95687.1"/>
    </source>
</evidence>
<dbReference type="Proteomes" id="UP000011718">
    <property type="component" value="Chromosome"/>
</dbReference>
<name>M1P5M5_METMZ</name>
<organism evidence="1 2">
    <name type="scientific">Methanosarcina mazei Tuc01</name>
    <dbReference type="NCBI Taxonomy" id="1236903"/>
    <lineage>
        <taxon>Archaea</taxon>
        <taxon>Methanobacteriati</taxon>
        <taxon>Methanobacteriota</taxon>
        <taxon>Stenosarchaea group</taxon>
        <taxon>Methanomicrobia</taxon>
        <taxon>Methanosarcinales</taxon>
        <taxon>Methanosarcinaceae</taxon>
        <taxon>Methanosarcina</taxon>
    </lineage>
</organism>